<dbReference type="InterPro" id="IPR000164">
    <property type="entry name" value="Histone_H3/CENP-A"/>
</dbReference>
<feature type="compositionally biased region" description="Polar residues" evidence="2">
    <location>
        <begin position="1"/>
        <end position="12"/>
    </location>
</feature>
<dbReference type="OrthoDB" id="420022at2759"/>
<reference evidence="4" key="1">
    <citation type="submission" date="2020-11" db="EMBL/GenBank/DDBJ databases">
        <authorList>
            <person name="Tran Van P."/>
        </authorList>
    </citation>
    <scope>NUCLEOTIDE SEQUENCE</scope>
</reference>
<protein>
    <recommendedName>
        <fullName evidence="3">Core Histone H2A/H2B/H3 domain-containing protein</fullName>
    </recommendedName>
</protein>
<dbReference type="InterPro" id="IPR007125">
    <property type="entry name" value="H2A/H2B/H3"/>
</dbReference>
<dbReference type="GO" id="GO:0000786">
    <property type="term" value="C:nucleosome"/>
    <property type="evidence" value="ECO:0007669"/>
    <property type="project" value="InterPro"/>
</dbReference>
<sequence length="208" mass="23197">MLPFSAPSTTDRYPSLGSGREAARRTSMDARPSNSPNEWIAEEEERPDVEGVAFIPPLLLIVTASPFVNKRSGSPAMPRGNPGNVPRRNRRGAPEPRRRQPQVLFARTIRAEMRALEGRPNAIPRAPFARVVRDITNGINPNVVYRYQASALFALQEVAENFLVQMMETLNILALHAGRKTIMNKDVAILKRIPGSSLSEIFRNMNIN</sequence>
<evidence type="ECO:0000256" key="2">
    <source>
        <dbReference type="SAM" id="MobiDB-lite"/>
    </source>
</evidence>
<dbReference type="EMBL" id="OB660216">
    <property type="protein sequence ID" value="CAD7223522.1"/>
    <property type="molecule type" value="Genomic_DNA"/>
</dbReference>
<gene>
    <name evidence="4" type="ORF">CTOB1V02_LOCUS1506</name>
</gene>
<dbReference type="AlphaFoldDB" id="A0A7R8ZJA5"/>
<evidence type="ECO:0000259" key="3">
    <source>
        <dbReference type="Pfam" id="PF00125"/>
    </source>
</evidence>
<accession>A0A7R8ZJA5</accession>
<dbReference type="GO" id="GO:0003677">
    <property type="term" value="F:DNA binding"/>
    <property type="evidence" value="ECO:0007669"/>
    <property type="project" value="InterPro"/>
</dbReference>
<comment type="similarity">
    <text evidence="1">Belongs to the histone H3 family.</text>
</comment>
<dbReference type="PANTHER" id="PTHR11426">
    <property type="entry name" value="HISTONE H3"/>
    <property type="match status" value="1"/>
</dbReference>
<dbReference type="SUPFAM" id="SSF47113">
    <property type="entry name" value="Histone-fold"/>
    <property type="match status" value="1"/>
</dbReference>
<feature type="domain" description="Core Histone H2A/H2B/H3" evidence="3">
    <location>
        <begin position="122"/>
        <end position="191"/>
    </location>
</feature>
<organism evidence="4">
    <name type="scientific">Cyprideis torosa</name>
    <dbReference type="NCBI Taxonomy" id="163714"/>
    <lineage>
        <taxon>Eukaryota</taxon>
        <taxon>Metazoa</taxon>
        <taxon>Ecdysozoa</taxon>
        <taxon>Arthropoda</taxon>
        <taxon>Crustacea</taxon>
        <taxon>Oligostraca</taxon>
        <taxon>Ostracoda</taxon>
        <taxon>Podocopa</taxon>
        <taxon>Podocopida</taxon>
        <taxon>Cytherocopina</taxon>
        <taxon>Cytheroidea</taxon>
        <taxon>Cytherideidae</taxon>
        <taxon>Cyprideis</taxon>
    </lineage>
</organism>
<feature type="region of interest" description="Disordered" evidence="2">
    <location>
        <begin position="70"/>
        <end position="101"/>
    </location>
</feature>
<dbReference type="Gene3D" id="1.10.20.10">
    <property type="entry name" value="Histone, subunit A"/>
    <property type="match status" value="1"/>
</dbReference>
<evidence type="ECO:0000313" key="4">
    <source>
        <dbReference type="EMBL" id="CAD7223522.1"/>
    </source>
</evidence>
<dbReference type="SMART" id="SM00428">
    <property type="entry name" value="H3"/>
    <property type="match status" value="1"/>
</dbReference>
<dbReference type="Pfam" id="PF00125">
    <property type="entry name" value="Histone"/>
    <property type="match status" value="1"/>
</dbReference>
<name>A0A7R8ZJA5_9CRUS</name>
<evidence type="ECO:0000256" key="1">
    <source>
        <dbReference type="ARBA" id="ARBA00010343"/>
    </source>
</evidence>
<dbReference type="InterPro" id="IPR009072">
    <property type="entry name" value="Histone-fold"/>
</dbReference>
<dbReference type="GO" id="GO:0030527">
    <property type="term" value="F:structural constituent of chromatin"/>
    <property type="evidence" value="ECO:0007669"/>
    <property type="project" value="InterPro"/>
</dbReference>
<dbReference type="GO" id="GO:0046982">
    <property type="term" value="F:protein heterodimerization activity"/>
    <property type="evidence" value="ECO:0007669"/>
    <property type="project" value="InterPro"/>
</dbReference>
<proteinExistence type="inferred from homology"/>
<feature type="region of interest" description="Disordered" evidence="2">
    <location>
        <begin position="1"/>
        <end position="46"/>
    </location>
</feature>